<dbReference type="GO" id="GO:0032993">
    <property type="term" value="C:protein-DNA complex"/>
    <property type="evidence" value="ECO:0007669"/>
    <property type="project" value="TreeGrafter"/>
</dbReference>
<evidence type="ECO:0000313" key="6">
    <source>
        <dbReference type="EMBL" id="SFK82914.1"/>
    </source>
</evidence>
<dbReference type="PROSITE" id="PS50931">
    <property type="entry name" value="HTH_LYSR"/>
    <property type="match status" value="1"/>
</dbReference>
<evidence type="ECO:0000313" key="7">
    <source>
        <dbReference type="Proteomes" id="UP000198725"/>
    </source>
</evidence>
<dbReference type="InterPro" id="IPR037410">
    <property type="entry name" value="BudR_PBP2"/>
</dbReference>
<gene>
    <name evidence="6" type="ORF">SAMN05192579_107102</name>
</gene>
<evidence type="ECO:0000256" key="1">
    <source>
        <dbReference type="ARBA" id="ARBA00009437"/>
    </source>
</evidence>
<organism evidence="6 7">
    <name type="scientific">Rhodanobacter glycinis</name>
    <dbReference type="NCBI Taxonomy" id="582702"/>
    <lineage>
        <taxon>Bacteria</taxon>
        <taxon>Pseudomonadati</taxon>
        <taxon>Pseudomonadota</taxon>
        <taxon>Gammaproteobacteria</taxon>
        <taxon>Lysobacterales</taxon>
        <taxon>Rhodanobacteraceae</taxon>
        <taxon>Rhodanobacter</taxon>
    </lineage>
</organism>
<dbReference type="InterPro" id="IPR036388">
    <property type="entry name" value="WH-like_DNA-bd_sf"/>
</dbReference>
<dbReference type="EMBL" id="FOSR01000007">
    <property type="protein sequence ID" value="SFK82914.1"/>
    <property type="molecule type" value="Genomic_DNA"/>
</dbReference>
<protein>
    <submittedName>
        <fullName evidence="6">DNA-binding transcriptional regulator, LysR family</fullName>
    </submittedName>
</protein>
<accession>A0A1I4CNR6</accession>
<name>A0A1I4CNR6_9GAMM</name>
<evidence type="ECO:0000256" key="2">
    <source>
        <dbReference type="ARBA" id="ARBA00023015"/>
    </source>
</evidence>
<dbReference type="CDD" id="cd08451">
    <property type="entry name" value="PBP2_BudR"/>
    <property type="match status" value="1"/>
</dbReference>
<dbReference type="Pfam" id="PF00126">
    <property type="entry name" value="HTH_1"/>
    <property type="match status" value="1"/>
</dbReference>
<dbReference type="PRINTS" id="PR00039">
    <property type="entry name" value="HTHLYSR"/>
</dbReference>
<evidence type="ECO:0000256" key="3">
    <source>
        <dbReference type="ARBA" id="ARBA00023125"/>
    </source>
</evidence>
<keyword evidence="2" id="KW-0805">Transcription regulation</keyword>
<dbReference type="GO" id="GO:0003700">
    <property type="term" value="F:DNA-binding transcription factor activity"/>
    <property type="evidence" value="ECO:0007669"/>
    <property type="project" value="InterPro"/>
</dbReference>
<dbReference type="Gene3D" id="1.10.10.10">
    <property type="entry name" value="Winged helix-like DNA-binding domain superfamily/Winged helix DNA-binding domain"/>
    <property type="match status" value="1"/>
</dbReference>
<dbReference type="Pfam" id="PF03466">
    <property type="entry name" value="LysR_substrate"/>
    <property type="match status" value="1"/>
</dbReference>
<comment type="similarity">
    <text evidence="1">Belongs to the LysR transcriptional regulatory family.</text>
</comment>
<dbReference type="Gene3D" id="3.40.190.10">
    <property type="entry name" value="Periplasmic binding protein-like II"/>
    <property type="match status" value="2"/>
</dbReference>
<dbReference type="AlphaFoldDB" id="A0A1I4CNR6"/>
<dbReference type="GO" id="GO:0003677">
    <property type="term" value="F:DNA binding"/>
    <property type="evidence" value="ECO:0007669"/>
    <property type="project" value="UniProtKB-KW"/>
</dbReference>
<keyword evidence="7" id="KW-1185">Reference proteome</keyword>
<dbReference type="Proteomes" id="UP000198725">
    <property type="component" value="Unassembled WGS sequence"/>
</dbReference>
<keyword evidence="4" id="KW-0804">Transcription</keyword>
<sequence length="300" mass="33131">MELRHLRYFVAVATERHFTRAAARLGIGQPPLSMQIRQLERELGVRLFRRLSRGVELTEAGQLLLERAESIMAQVEQAKTDVLRLARGESGRLRLGFAGATYFQPRVPALIQSYREQHPDVQLLPEQSNTPALIEGLHANTIDLAFIRPPIEADDALVVETLVEEDMLVVLPHRHPLAVKAEAISLEALAGETFILFPREIGHGLYDAVVGACHRAGFSPKLGLAAPQISSIIPMVEAGFGVSVVPRSVNRINGPEVTYLPIVGDMPRAPIALAYRRDDRSAAVQHFVTLARLGMREISR</sequence>
<dbReference type="InterPro" id="IPR000847">
    <property type="entry name" value="LysR_HTH_N"/>
</dbReference>
<evidence type="ECO:0000259" key="5">
    <source>
        <dbReference type="PROSITE" id="PS50931"/>
    </source>
</evidence>
<dbReference type="PANTHER" id="PTHR30346:SF30">
    <property type="entry name" value="SMALL NEUTRAL PROTEASE REGULATORY PROTEIN"/>
    <property type="match status" value="1"/>
</dbReference>
<dbReference type="RefSeq" id="WP_008209759.1">
    <property type="nucleotide sequence ID" value="NZ_FOSR01000007.1"/>
</dbReference>
<evidence type="ECO:0000256" key="4">
    <source>
        <dbReference type="ARBA" id="ARBA00023163"/>
    </source>
</evidence>
<reference evidence="7" key="1">
    <citation type="submission" date="2016-10" db="EMBL/GenBank/DDBJ databases">
        <authorList>
            <person name="Varghese N."/>
            <person name="Submissions S."/>
        </authorList>
    </citation>
    <scope>NUCLEOTIDE SEQUENCE [LARGE SCALE GENOMIC DNA]</scope>
    <source>
        <strain evidence="7">MO64</strain>
    </source>
</reference>
<feature type="domain" description="HTH lysR-type" evidence="5">
    <location>
        <begin position="1"/>
        <end position="58"/>
    </location>
</feature>
<dbReference type="FunFam" id="1.10.10.10:FF:000001">
    <property type="entry name" value="LysR family transcriptional regulator"/>
    <property type="match status" value="1"/>
</dbReference>
<dbReference type="SUPFAM" id="SSF46785">
    <property type="entry name" value="Winged helix' DNA-binding domain"/>
    <property type="match status" value="1"/>
</dbReference>
<proteinExistence type="inferred from homology"/>
<keyword evidence="3 6" id="KW-0238">DNA-binding</keyword>
<dbReference type="InterPro" id="IPR005119">
    <property type="entry name" value="LysR_subst-bd"/>
</dbReference>
<dbReference type="PANTHER" id="PTHR30346">
    <property type="entry name" value="TRANSCRIPTIONAL DUAL REGULATOR HCAR-RELATED"/>
    <property type="match status" value="1"/>
</dbReference>
<dbReference type="SUPFAM" id="SSF53850">
    <property type="entry name" value="Periplasmic binding protein-like II"/>
    <property type="match status" value="1"/>
</dbReference>
<dbReference type="InterPro" id="IPR036390">
    <property type="entry name" value="WH_DNA-bd_sf"/>
</dbReference>